<dbReference type="NCBIfam" id="TIGR01354">
    <property type="entry name" value="cyt_deam_tetra"/>
    <property type="match status" value="1"/>
</dbReference>
<dbReference type="InterPro" id="IPR041492">
    <property type="entry name" value="HAD_2"/>
</dbReference>
<dbReference type="CDD" id="cd07505">
    <property type="entry name" value="HAD_BPGM-like"/>
    <property type="match status" value="1"/>
</dbReference>
<accession>A0A644WRL6</accession>
<gene>
    <name evidence="9" type="primary">gph_26</name>
    <name evidence="9" type="ORF">SDC9_52847</name>
</gene>
<dbReference type="Gene3D" id="3.40.50.1000">
    <property type="entry name" value="HAD superfamily/HAD-like"/>
    <property type="match status" value="1"/>
</dbReference>
<dbReference type="InterPro" id="IPR023214">
    <property type="entry name" value="HAD_sf"/>
</dbReference>
<evidence type="ECO:0000256" key="6">
    <source>
        <dbReference type="ARBA" id="ARBA00032005"/>
    </source>
</evidence>
<evidence type="ECO:0000256" key="4">
    <source>
        <dbReference type="ARBA" id="ARBA00022801"/>
    </source>
</evidence>
<dbReference type="SFLD" id="SFLDG01129">
    <property type="entry name" value="C1.5:_HAD__Beta-PGM__Phosphata"/>
    <property type="match status" value="1"/>
</dbReference>
<dbReference type="GO" id="GO:0004126">
    <property type="term" value="F:cytidine deaminase activity"/>
    <property type="evidence" value="ECO:0007669"/>
    <property type="project" value="UniProtKB-EC"/>
</dbReference>
<dbReference type="NCBIfam" id="TIGR01509">
    <property type="entry name" value="HAD-SF-IA-v3"/>
    <property type="match status" value="1"/>
</dbReference>
<dbReference type="EC" id="3.5.4.5" evidence="2"/>
<dbReference type="PANTHER" id="PTHR18901:SF38">
    <property type="entry name" value="PSEUDOURIDINE-5'-PHOSPHATASE"/>
    <property type="match status" value="1"/>
</dbReference>
<evidence type="ECO:0000313" key="9">
    <source>
        <dbReference type="EMBL" id="MPM06546.1"/>
    </source>
</evidence>
<evidence type="ECO:0000256" key="2">
    <source>
        <dbReference type="ARBA" id="ARBA00012783"/>
    </source>
</evidence>
<keyword evidence="4 9" id="KW-0378">Hydrolase</keyword>
<protein>
    <recommendedName>
        <fullName evidence="2">cytidine deaminase</fullName>
        <ecNumber evidence="2">3.5.4.5</ecNumber>
    </recommendedName>
    <alternativeName>
        <fullName evidence="6">Cytidine aminohydrolase</fullName>
    </alternativeName>
</protein>
<name>A0A644WRL6_9ZZZZ</name>
<dbReference type="Pfam" id="PF13419">
    <property type="entry name" value="HAD_2"/>
    <property type="match status" value="1"/>
</dbReference>
<dbReference type="Pfam" id="PF00383">
    <property type="entry name" value="dCMP_cyt_deam_1"/>
    <property type="match status" value="1"/>
</dbReference>
<comment type="caution">
    <text evidence="9">The sequence shown here is derived from an EMBL/GenBank/DDBJ whole genome shotgun (WGS) entry which is preliminary data.</text>
</comment>
<sequence length="389" mass="41588">MIKGILFDMDGVLIDSEPVILQAALAYLSDIGVTAQPEDFIPFIGTGDKRYLCGVGEKYGVSIDFEQAKKALFSYYQRFANNRGPMPGVLRFIANARKAGLKLALATSAQRMKAAINLEAIGLKFEDFDMVVTGDVVKRTKPNPDIYQLSGLSLGLSTDECLVVEDALNGVQAGKAAGCSVCALESTFTVTELSDAGADYVLSSLDAFEDFSSINDFNALLASYGGSDGRTVFGANKVLEAGQARMGEKALLEYCIEQAAKARKNAYTPYSGYKVGAAVVSAKTNRVYSGCNVENSSYGATICAERNAILNAIASEGTIGIKMVVVVSQDAPPAPPCAHCLQVLAEFSRPETEIHLVDVDFAEGRGGDHTVYAFSELLPHPFIFPSMRL</sequence>
<dbReference type="InterPro" id="IPR006262">
    <property type="entry name" value="Cyt_deam_tetra"/>
</dbReference>
<dbReference type="Gene3D" id="3.40.140.10">
    <property type="entry name" value="Cytidine Deaminase, domain 2"/>
    <property type="match status" value="1"/>
</dbReference>
<evidence type="ECO:0000256" key="3">
    <source>
        <dbReference type="ARBA" id="ARBA00022723"/>
    </source>
</evidence>
<dbReference type="InterPro" id="IPR002125">
    <property type="entry name" value="CMP_dCMP_dom"/>
</dbReference>
<comment type="function">
    <text evidence="1">This enzyme scavenges exogenous and endogenous cytidine and 2'-deoxycytidine for UMP synthesis.</text>
</comment>
<evidence type="ECO:0000256" key="1">
    <source>
        <dbReference type="ARBA" id="ARBA00003949"/>
    </source>
</evidence>
<dbReference type="InterPro" id="IPR036412">
    <property type="entry name" value="HAD-like_sf"/>
</dbReference>
<dbReference type="PANTHER" id="PTHR18901">
    <property type="entry name" value="2-DEOXYGLUCOSE-6-PHOSPHATE PHOSPHATASE 2"/>
    <property type="match status" value="1"/>
</dbReference>
<evidence type="ECO:0000256" key="5">
    <source>
        <dbReference type="ARBA" id="ARBA00022833"/>
    </source>
</evidence>
<evidence type="ECO:0000256" key="7">
    <source>
        <dbReference type="ARBA" id="ARBA00049558"/>
    </source>
</evidence>
<keyword evidence="3" id="KW-0479">Metal-binding</keyword>
<dbReference type="GO" id="GO:0008270">
    <property type="term" value="F:zinc ion binding"/>
    <property type="evidence" value="ECO:0007669"/>
    <property type="project" value="InterPro"/>
</dbReference>
<proteinExistence type="predicted"/>
<dbReference type="AlphaFoldDB" id="A0A644WRL6"/>
<organism evidence="9">
    <name type="scientific">bioreactor metagenome</name>
    <dbReference type="NCBI Taxonomy" id="1076179"/>
    <lineage>
        <taxon>unclassified sequences</taxon>
        <taxon>metagenomes</taxon>
        <taxon>ecological metagenomes</taxon>
    </lineage>
</organism>
<dbReference type="EMBL" id="VSSQ01001239">
    <property type="protein sequence ID" value="MPM06546.1"/>
    <property type="molecule type" value="Genomic_DNA"/>
</dbReference>
<keyword evidence="5" id="KW-0862">Zinc</keyword>
<comment type="catalytic activity">
    <reaction evidence="7">
        <text>cytidine + H2O + H(+) = uridine + NH4(+)</text>
        <dbReference type="Rhea" id="RHEA:16069"/>
        <dbReference type="ChEBI" id="CHEBI:15377"/>
        <dbReference type="ChEBI" id="CHEBI:15378"/>
        <dbReference type="ChEBI" id="CHEBI:16704"/>
        <dbReference type="ChEBI" id="CHEBI:17562"/>
        <dbReference type="ChEBI" id="CHEBI:28938"/>
        <dbReference type="EC" id="3.5.4.5"/>
    </reaction>
</comment>
<reference evidence="9" key="1">
    <citation type="submission" date="2019-08" db="EMBL/GenBank/DDBJ databases">
        <authorList>
            <person name="Kucharzyk K."/>
            <person name="Murdoch R.W."/>
            <person name="Higgins S."/>
            <person name="Loffler F."/>
        </authorList>
    </citation>
    <scope>NUCLEOTIDE SEQUENCE</scope>
</reference>
<feature type="domain" description="CMP/dCMP-type deaminase" evidence="8">
    <location>
        <begin position="250"/>
        <end position="385"/>
    </location>
</feature>
<dbReference type="InterPro" id="IPR016193">
    <property type="entry name" value="Cytidine_deaminase-like"/>
</dbReference>
<dbReference type="InterPro" id="IPR006439">
    <property type="entry name" value="HAD-SF_hydro_IA"/>
</dbReference>
<dbReference type="SFLD" id="SFLDG01135">
    <property type="entry name" value="C1.5.6:_HAD__Beta-PGM__Phospha"/>
    <property type="match status" value="1"/>
</dbReference>
<dbReference type="SUPFAM" id="SSF56784">
    <property type="entry name" value="HAD-like"/>
    <property type="match status" value="1"/>
</dbReference>
<dbReference type="CDD" id="cd01283">
    <property type="entry name" value="cytidine_deaminase"/>
    <property type="match status" value="1"/>
</dbReference>
<dbReference type="PROSITE" id="PS51747">
    <property type="entry name" value="CYT_DCMP_DEAMINASES_2"/>
    <property type="match status" value="1"/>
</dbReference>
<dbReference type="PROSITE" id="PS00903">
    <property type="entry name" value="CYT_DCMP_DEAMINASES_1"/>
    <property type="match status" value="1"/>
</dbReference>
<dbReference type="InterPro" id="IPR016192">
    <property type="entry name" value="APOBEC/CMP_deaminase_Zn-bd"/>
</dbReference>
<dbReference type="Gene3D" id="1.10.150.240">
    <property type="entry name" value="Putative phosphatase, domain 2"/>
    <property type="match status" value="1"/>
</dbReference>
<evidence type="ECO:0000259" key="8">
    <source>
        <dbReference type="PROSITE" id="PS51747"/>
    </source>
</evidence>
<dbReference type="SUPFAM" id="SSF53927">
    <property type="entry name" value="Cytidine deaminase-like"/>
    <property type="match status" value="1"/>
</dbReference>
<dbReference type="NCBIfam" id="NF004064">
    <property type="entry name" value="PRK05578.1"/>
    <property type="match status" value="1"/>
</dbReference>
<dbReference type="SFLD" id="SFLDS00003">
    <property type="entry name" value="Haloacid_Dehalogenase"/>
    <property type="match status" value="1"/>
</dbReference>
<dbReference type="InterPro" id="IPR023198">
    <property type="entry name" value="PGP-like_dom2"/>
</dbReference>